<feature type="repeat" description="PPR" evidence="3">
    <location>
        <begin position="417"/>
        <end position="451"/>
    </location>
</feature>
<proteinExistence type="predicted"/>
<dbReference type="PANTHER" id="PTHR47932:SF62">
    <property type="entry name" value="EXPRESSED PROTEIN"/>
    <property type="match status" value="1"/>
</dbReference>
<sequence>MPPPRLLLARRLCSTSTPDPAHAPTPDAISTVADAAAAAILRTPQFESRIMSQLPRAVLLHPDCARLTLSRLLPYQVPSLRFLLFLSAHLPAPDAAPEPAASAPLPGLDDFLLRLPPPLTADAADILASRLGLHPSLSALNGAFRAALRAGRPDLVFRLFSAFSSSPAFPGDDGTVTGLARACAAEGRPLDGLRLLRDAARGGSPPSIYAASDIIGAFAADGNFAKVSETLHFMIATGCNPNTIVYQRIIHHLFAHGKGGEALRVFNEIKRRGYDINRVTYTTVIDALSKLRRFGDAQMIWKEMVDKGIEPNQYAYCSLADSYFEAGDFERAHQVYDEMLGKEFKESTVSCNILVKGFCVHGRMDDAFRVFHEMVRKGVEHDVITYNTLIQGLCTVGKLAEALEMYEQLLASGLESTVSTFTPLIDAMCNEGQVDAAVDLFKLMQAKGLEPLVRSNESIIDGFCKINRADDGMAWLAEMLKNNIKPRERTLNYLVESLSSSGRLDDALLVLNIMFKVGFEQSTSACTILVEKLCTGNVSYSHKLDDILVNESEDSNYATSEHFFKQNISLLCKWWWKIEKADGMWQEIIYKKYIRGACISQVKKRASDSPVWSDLLSIRDVYLKNRCLVIGNGKKTDFWNDIWFD</sequence>
<keyword evidence="1" id="KW-0677">Repeat</keyword>
<feature type="non-terminal residue" evidence="4">
    <location>
        <position position="1"/>
    </location>
</feature>
<dbReference type="PANTHER" id="PTHR47932">
    <property type="entry name" value="ATPASE EXPRESSION PROTEIN 3"/>
    <property type="match status" value="1"/>
</dbReference>
<reference evidence="4 5" key="1">
    <citation type="journal article" date="2019" name="Sci. Rep.">
        <title>A high-quality genome of Eragrostis curvula grass provides insights into Poaceae evolution and supports new strategies to enhance forage quality.</title>
        <authorList>
            <person name="Carballo J."/>
            <person name="Santos B.A.C.M."/>
            <person name="Zappacosta D."/>
            <person name="Garbus I."/>
            <person name="Selva J.P."/>
            <person name="Gallo C.A."/>
            <person name="Diaz A."/>
            <person name="Albertini E."/>
            <person name="Caccamo M."/>
            <person name="Echenique V."/>
        </authorList>
    </citation>
    <scope>NUCLEOTIDE SEQUENCE [LARGE SCALE GENOMIC DNA]</scope>
    <source>
        <strain evidence="5">cv. Victoria</strain>
        <tissue evidence="4">Leaf</tissue>
    </source>
</reference>
<dbReference type="SUPFAM" id="SSF48452">
    <property type="entry name" value="TPR-like"/>
    <property type="match status" value="1"/>
</dbReference>
<evidence type="ECO:0000256" key="3">
    <source>
        <dbReference type="PROSITE-ProRule" id="PRU00708"/>
    </source>
</evidence>
<dbReference type="Proteomes" id="UP000324897">
    <property type="component" value="Chromosome 5"/>
</dbReference>
<accession>A0A5J9WG49</accession>
<gene>
    <name evidence="4" type="ORF">EJB05_06499</name>
</gene>
<dbReference type="Gene3D" id="1.25.40.10">
    <property type="entry name" value="Tetratricopeptide repeat domain"/>
    <property type="match status" value="5"/>
</dbReference>
<feature type="repeat" description="PPR" evidence="3">
    <location>
        <begin position="452"/>
        <end position="486"/>
    </location>
</feature>
<dbReference type="EMBL" id="RWGY01000004">
    <property type="protein sequence ID" value="TVU46925.1"/>
    <property type="molecule type" value="Genomic_DNA"/>
</dbReference>
<feature type="repeat" description="PPR" evidence="3">
    <location>
        <begin position="242"/>
        <end position="276"/>
    </location>
</feature>
<keyword evidence="5" id="KW-1185">Reference proteome</keyword>
<feature type="repeat" description="PPR" evidence="3">
    <location>
        <begin position="312"/>
        <end position="346"/>
    </location>
</feature>
<protein>
    <recommendedName>
        <fullName evidence="6">Pentacotripeptide-repeat region of PRORP domain-containing protein</fullName>
    </recommendedName>
</protein>
<dbReference type="GO" id="GO:0003729">
    <property type="term" value="F:mRNA binding"/>
    <property type="evidence" value="ECO:0007669"/>
    <property type="project" value="TreeGrafter"/>
</dbReference>
<dbReference type="Pfam" id="PF12854">
    <property type="entry name" value="PPR_1"/>
    <property type="match status" value="1"/>
</dbReference>
<evidence type="ECO:0000313" key="4">
    <source>
        <dbReference type="EMBL" id="TVU46925.1"/>
    </source>
</evidence>
<evidence type="ECO:0000256" key="2">
    <source>
        <dbReference type="ARBA" id="ARBA00022946"/>
    </source>
</evidence>
<evidence type="ECO:0008006" key="6">
    <source>
        <dbReference type="Google" id="ProtNLM"/>
    </source>
</evidence>
<dbReference type="NCBIfam" id="TIGR00756">
    <property type="entry name" value="PPR"/>
    <property type="match status" value="6"/>
</dbReference>
<comment type="caution">
    <text evidence="4">The sequence shown here is derived from an EMBL/GenBank/DDBJ whole genome shotgun (WGS) entry which is preliminary data.</text>
</comment>
<dbReference type="Pfam" id="PF13041">
    <property type="entry name" value="PPR_2"/>
    <property type="match status" value="2"/>
</dbReference>
<feature type="repeat" description="PPR" evidence="3">
    <location>
        <begin position="347"/>
        <end position="381"/>
    </location>
</feature>
<organism evidence="4 5">
    <name type="scientific">Eragrostis curvula</name>
    <name type="common">weeping love grass</name>
    <dbReference type="NCBI Taxonomy" id="38414"/>
    <lineage>
        <taxon>Eukaryota</taxon>
        <taxon>Viridiplantae</taxon>
        <taxon>Streptophyta</taxon>
        <taxon>Embryophyta</taxon>
        <taxon>Tracheophyta</taxon>
        <taxon>Spermatophyta</taxon>
        <taxon>Magnoliopsida</taxon>
        <taxon>Liliopsida</taxon>
        <taxon>Poales</taxon>
        <taxon>Poaceae</taxon>
        <taxon>PACMAD clade</taxon>
        <taxon>Chloridoideae</taxon>
        <taxon>Eragrostideae</taxon>
        <taxon>Eragrostidinae</taxon>
        <taxon>Eragrostis</taxon>
    </lineage>
</organism>
<dbReference type="OrthoDB" id="185373at2759"/>
<dbReference type="PROSITE" id="PS51375">
    <property type="entry name" value="PPR"/>
    <property type="match status" value="7"/>
</dbReference>
<dbReference type="InterPro" id="IPR002885">
    <property type="entry name" value="PPR_rpt"/>
</dbReference>
<name>A0A5J9WG49_9POAL</name>
<dbReference type="AlphaFoldDB" id="A0A5J9WG49"/>
<evidence type="ECO:0000256" key="1">
    <source>
        <dbReference type="ARBA" id="ARBA00022737"/>
    </source>
</evidence>
<dbReference type="Pfam" id="PF01535">
    <property type="entry name" value="PPR"/>
    <property type="match status" value="3"/>
</dbReference>
<keyword evidence="2" id="KW-0809">Transit peptide</keyword>
<feature type="repeat" description="PPR" evidence="3">
    <location>
        <begin position="382"/>
        <end position="416"/>
    </location>
</feature>
<evidence type="ECO:0000313" key="5">
    <source>
        <dbReference type="Proteomes" id="UP000324897"/>
    </source>
</evidence>
<dbReference type="InterPro" id="IPR011990">
    <property type="entry name" value="TPR-like_helical_dom_sf"/>
</dbReference>
<feature type="repeat" description="PPR" evidence="3">
    <location>
        <begin position="277"/>
        <end position="311"/>
    </location>
</feature>
<dbReference type="Gramene" id="TVU46925">
    <property type="protein sequence ID" value="TVU46925"/>
    <property type="gene ID" value="EJB05_06499"/>
</dbReference>